<accession>A0A8B6BPE0</accession>
<name>A0A8B6BPE0_MYTGA</name>
<gene>
    <name evidence="1" type="ORF">MGAL_10B010358</name>
</gene>
<keyword evidence="2" id="KW-1185">Reference proteome</keyword>
<reference evidence="1" key="1">
    <citation type="submission" date="2018-11" db="EMBL/GenBank/DDBJ databases">
        <authorList>
            <person name="Alioto T."/>
            <person name="Alioto T."/>
        </authorList>
    </citation>
    <scope>NUCLEOTIDE SEQUENCE</scope>
</reference>
<evidence type="ECO:0000313" key="2">
    <source>
        <dbReference type="Proteomes" id="UP000596742"/>
    </source>
</evidence>
<dbReference type="AlphaFoldDB" id="A0A8B6BPE0"/>
<proteinExistence type="predicted"/>
<sequence length="124" mass="14126">MQGGSSTCTGYDGIDTIQPQVLQQNLEMARNGKSFSGAKYGFVDPRVCETIRNVENLGKEQYHQFVTERLENKSKSLFVPIKQDVAVQSTTTEEQNKRQTADNIFEAKLFFVFTITCFMPSKKW</sequence>
<dbReference type="Proteomes" id="UP000596742">
    <property type="component" value="Unassembled WGS sequence"/>
</dbReference>
<evidence type="ECO:0000313" key="1">
    <source>
        <dbReference type="EMBL" id="VDH92941.1"/>
    </source>
</evidence>
<protein>
    <submittedName>
        <fullName evidence="1">Uncharacterized protein</fullName>
    </submittedName>
</protein>
<organism evidence="1 2">
    <name type="scientific">Mytilus galloprovincialis</name>
    <name type="common">Mediterranean mussel</name>
    <dbReference type="NCBI Taxonomy" id="29158"/>
    <lineage>
        <taxon>Eukaryota</taxon>
        <taxon>Metazoa</taxon>
        <taxon>Spiralia</taxon>
        <taxon>Lophotrochozoa</taxon>
        <taxon>Mollusca</taxon>
        <taxon>Bivalvia</taxon>
        <taxon>Autobranchia</taxon>
        <taxon>Pteriomorphia</taxon>
        <taxon>Mytilida</taxon>
        <taxon>Mytiloidea</taxon>
        <taxon>Mytilidae</taxon>
        <taxon>Mytilinae</taxon>
        <taxon>Mytilus</taxon>
    </lineage>
</organism>
<comment type="caution">
    <text evidence="1">The sequence shown here is derived from an EMBL/GenBank/DDBJ whole genome shotgun (WGS) entry which is preliminary data.</text>
</comment>
<dbReference type="EMBL" id="UYJE01000394">
    <property type="protein sequence ID" value="VDH92941.1"/>
    <property type="molecule type" value="Genomic_DNA"/>
</dbReference>